<gene>
    <name evidence="4" type="ORF">D9V37_13735</name>
</gene>
<evidence type="ECO:0000313" key="4">
    <source>
        <dbReference type="EMBL" id="RLV48778.1"/>
    </source>
</evidence>
<dbReference type="EMBL" id="RDBE01000008">
    <property type="protein sequence ID" value="RLV48778.1"/>
    <property type="molecule type" value="Genomic_DNA"/>
</dbReference>
<keyword evidence="2" id="KW-0653">Protein transport</keyword>
<accession>A0A3L8P2X4</accession>
<evidence type="ECO:0000256" key="2">
    <source>
        <dbReference type="ARBA" id="ARBA00022927"/>
    </source>
</evidence>
<dbReference type="PANTHER" id="PTHR34982">
    <property type="entry name" value="YOP PROTEINS TRANSLOCATION PROTEIN L"/>
    <property type="match status" value="1"/>
</dbReference>
<feature type="region of interest" description="Disordered" evidence="3">
    <location>
        <begin position="1"/>
        <end position="26"/>
    </location>
</feature>
<keyword evidence="1" id="KW-0813">Transport</keyword>
<proteinExistence type="predicted"/>
<name>A0A3L8P2X4_9ACTN</name>
<protein>
    <submittedName>
        <fullName evidence="4">Uncharacterized protein</fullName>
    </submittedName>
</protein>
<dbReference type="AlphaFoldDB" id="A0A3L8P2X4"/>
<evidence type="ECO:0000256" key="1">
    <source>
        <dbReference type="ARBA" id="ARBA00022448"/>
    </source>
</evidence>
<sequence length="228" mass="23424">MTSSSERVLRGGGASAATATPLPTPDLRSGVWTRLGHDHTRGDAVLEHTLDALADRARQAAHSEGYAVGWAQGMREAAAASERVVAQARAEAADVAARRRQELAAARQALIAAAEDLAAAAAVLSRRLETDVSELAYAVTAAALGEAAAAQSVADVVDRVRAELPSGAAAVVRLHPSHADEAAVDLPASVTVVADAALGPADALVELDESVVDLRVDRALARVRQVLS</sequence>
<dbReference type="GO" id="GO:0005829">
    <property type="term" value="C:cytosol"/>
    <property type="evidence" value="ECO:0007669"/>
    <property type="project" value="TreeGrafter"/>
</dbReference>
<dbReference type="Proteomes" id="UP000281708">
    <property type="component" value="Unassembled WGS sequence"/>
</dbReference>
<reference evidence="4 5" key="1">
    <citation type="submission" date="2018-10" db="EMBL/GenBank/DDBJ databases">
        <title>Marmoricola sp. 4Q3S-7 whole genome shotgun sequence.</title>
        <authorList>
            <person name="Li F."/>
        </authorList>
    </citation>
    <scope>NUCLEOTIDE SEQUENCE [LARGE SCALE GENOMIC DNA]</scope>
    <source>
        <strain evidence="4 5">4Q3S-7</strain>
    </source>
</reference>
<dbReference type="GO" id="GO:0015031">
    <property type="term" value="P:protein transport"/>
    <property type="evidence" value="ECO:0007669"/>
    <property type="project" value="UniProtKB-KW"/>
</dbReference>
<dbReference type="RefSeq" id="WP_121806739.1">
    <property type="nucleotide sequence ID" value="NZ_RDBE01000008.1"/>
</dbReference>
<dbReference type="PANTHER" id="PTHR34982:SF1">
    <property type="entry name" value="FLAGELLAR ASSEMBLY PROTEIN FLIH"/>
    <property type="match status" value="1"/>
</dbReference>
<evidence type="ECO:0000313" key="5">
    <source>
        <dbReference type="Proteomes" id="UP000281708"/>
    </source>
</evidence>
<organism evidence="4 5">
    <name type="scientific">Nocardioides mangrovicus</name>
    <dbReference type="NCBI Taxonomy" id="2478913"/>
    <lineage>
        <taxon>Bacteria</taxon>
        <taxon>Bacillati</taxon>
        <taxon>Actinomycetota</taxon>
        <taxon>Actinomycetes</taxon>
        <taxon>Propionibacteriales</taxon>
        <taxon>Nocardioidaceae</taxon>
        <taxon>Nocardioides</taxon>
    </lineage>
</organism>
<comment type="caution">
    <text evidence="4">The sequence shown here is derived from an EMBL/GenBank/DDBJ whole genome shotgun (WGS) entry which is preliminary data.</text>
</comment>
<dbReference type="OrthoDB" id="3788545at2"/>
<dbReference type="InterPro" id="IPR051472">
    <property type="entry name" value="T3SS_Stator/FliH"/>
</dbReference>
<evidence type="ECO:0000256" key="3">
    <source>
        <dbReference type="SAM" id="MobiDB-lite"/>
    </source>
</evidence>
<keyword evidence="5" id="KW-1185">Reference proteome</keyword>